<protein>
    <recommendedName>
        <fullName evidence="3">protein-serine/threonine phosphatase</fullName>
        <ecNumber evidence="3">3.1.3.16</ecNumber>
    </recommendedName>
</protein>
<keyword evidence="7 9" id="KW-0904">Protein phosphatase</keyword>
<dbReference type="AlphaFoldDB" id="A0A4Q9PDN5"/>
<dbReference type="InterPro" id="IPR001932">
    <property type="entry name" value="PPM-type_phosphatase-like_dom"/>
</dbReference>
<dbReference type="Gene3D" id="3.60.40.10">
    <property type="entry name" value="PPM-type phosphatase domain"/>
    <property type="match status" value="1"/>
</dbReference>
<keyword evidence="4" id="KW-0479">Metal-binding</keyword>
<dbReference type="PROSITE" id="PS51746">
    <property type="entry name" value="PPM_2"/>
    <property type="match status" value="1"/>
</dbReference>
<comment type="cofactor">
    <cofactor evidence="1">
        <name>Mn(2+)</name>
        <dbReference type="ChEBI" id="CHEBI:29035"/>
    </cofactor>
</comment>
<dbReference type="PANTHER" id="PTHR13832:SF803">
    <property type="entry name" value="PROTEIN PHOSPHATASE 1G"/>
    <property type="match status" value="1"/>
</dbReference>
<evidence type="ECO:0000313" key="11">
    <source>
        <dbReference type="EMBL" id="TBU52974.1"/>
    </source>
</evidence>
<dbReference type="CDD" id="cd00143">
    <property type="entry name" value="PP2Cc"/>
    <property type="match status" value="1"/>
</dbReference>
<dbReference type="InterPro" id="IPR015655">
    <property type="entry name" value="PP2C"/>
</dbReference>
<dbReference type="GO" id="GO:0004722">
    <property type="term" value="F:protein serine/threonine phosphatase activity"/>
    <property type="evidence" value="ECO:0007669"/>
    <property type="project" value="UniProtKB-EC"/>
</dbReference>
<accession>A0A4Q9PDN5</accession>
<dbReference type="GO" id="GO:0046872">
    <property type="term" value="F:metal ion binding"/>
    <property type="evidence" value="ECO:0007669"/>
    <property type="project" value="UniProtKB-KW"/>
</dbReference>
<feature type="domain" description="PPM-type phosphatase" evidence="10">
    <location>
        <begin position="27"/>
        <end position="414"/>
    </location>
</feature>
<evidence type="ECO:0000256" key="1">
    <source>
        <dbReference type="ARBA" id="ARBA00001936"/>
    </source>
</evidence>
<dbReference type="Pfam" id="PF00481">
    <property type="entry name" value="PP2C"/>
    <property type="match status" value="1"/>
</dbReference>
<dbReference type="EMBL" id="ML145229">
    <property type="protein sequence ID" value="TBU52974.1"/>
    <property type="molecule type" value="Genomic_DNA"/>
</dbReference>
<keyword evidence="5 9" id="KW-0378">Hydrolase</keyword>
<evidence type="ECO:0000256" key="5">
    <source>
        <dbReference type="ARBA" id="ARBA00022801"/>
    </source>
</evidence>
<keyword evidence="8" id="KW-0464">Manganese</keyword>
<gene>
    <name evidence="11" type="ORF">BD310DRAFT_1042682</name>
</gene>
<dbReference type="Proteomes" id="UP000292082">
    <property type="component" value="Unassembled WGS sequence"/>
</dbReference>
<evidence type="ECO:0000256" key="4">
    <source>
        <dbReference type="ARBA" id="ARBA00022723"/>
    </source>
</evidence>
<keyword evidence="6" id="KW-0460">Magnesium</keyword>
<dbReference type="STRING" id="114155.A0A4Q9PDN5"/>
<evidence type="ECO:0000256" key="8">
    <source>
        <dbReference type="ARBA" id="ARBA00023211"/>
    </source>
</evidence>
<organism evidence="11 12">
    <name type="scientific">Dichomitus squalens</name>
    <dbReference type="NCBI Taxonomy" id="114155"/>
    <lineage>
        <taxon>Eukaryota</taxon>
        <taxon>Fungi</taxon>
        <taxon>Dikarya</taxon>
        <taxon>Basidiomycota</taxon>
        <taxon>Agaricomycotina</taxon>
        <taxon>Agaricomycetes</taxon>
        <taxon>Polyporales</taxon>
        <taxon>Polyporaceae</taxon>
        <taxon>Dichomitus</taxon>
    </lineage>
</organism>
<reference evidence="11 12" key="1">
    <citation type="submission" date="2019-01" db="EMBL/GenBank/DDBJ databases">
        <title>Draft genome sequences of three monokaryotic isolates of the white-rot basidiomycete fungus Dichomitus squalens.</title>
        <authorList>
            <consortium name="DOE Joint Genome Institute"/>
            <person name="Lopez S.C."/>
            <person name="Andreopoulos B."/>
            <person name="Pangilinan J."/>
            <person name="Lipzen A."/>
            <person name="Riley R."/>
            <person name="Ahrendt S."/>
            <person name="Ng V."/>
            <person name="Barry K."/>
            <person name="Daum C."/>
            <person name="Grigoriev I.V."/>
            <person name="Hilden K.S."/>
            <person name="Makela M.R."/>
            <person name="de Vries R.P."/>
        </authorList>
    </citation>
    <scope>NUCLEOTIDE SEQUENCE [LARGE SCALE GENOMIC DNA]</scope>
    <source>
        <strain evidence="11 12">CBS 464.89</strain>
    </source>
</reference>
<dbReference type="EC" id="3.1.3.16" evidence="3"/>
<evidence type="ECO:0000256" key="6">
    <source>
        <dbReference type="ARBA" id="ARBA00022842"/>
    </source>
</evidence>
<dbReference type="InterPro" id="IPR000222">
    <property type="entry name" value="PP2C_BS"/>
</dbReference>
<comment type="similarity">
    <text evidence="2 9">Belongs to the PP2C family.</text>
</comment>
<dbReference type="PANTHER" id="PTHR13832">
    <property type="entry name" value="PROTEIN PHOSPHATASE 2C"/>
    <property type="match status" value="1"/>
</dbReference>
<evidence type="ECO:0000256" key="3">
    <source>
        <dbReference type="ARBA" id="ARBA00013081"/>
    </source>
</evidence>
<evidence type="ECO:0000259" key="10">
    <source>
        <dbReference type="PROSITE" id="PS51746"/>
    </source>
</evidence>
<proteinExistence type="inferred from homology"/>
<dbReference type="SUPFAM" id="SSF81606">
    <property type="entry name" value="PP2C-like"/>
    <property type="match status" value="1"/>
</dbReference>
<dbReference type="InterPro" id="IPR036457">
    <property type="entry name" value="PPM-type-like_dom_sf"/>
</dbReference>
<evidence type="ECO:0000256" key="2">
    <source>
        <dbReference type="ARBA" id="ARBA00006702"/>
    </source>
</evidence>
<name>A0A4Q9PDN5_9APHY</name>
<evidence type="ECO:0000256" key="7">
    <source>
        <dbReference type="ARBA" id="ARBA00022912"/>
    </source>
</evidence>
<evidence type="ECO:0000313" key="12">
    <source>
        <dbReference type="Proteomes" id="UP000292082"/>
    </source>
</evidence>
<dbReference type="SMART" id="SM00332">
    <property type="entry name" value="PP2Cc"/>
    <property type="match status" value="1"/>
</dbReference>
<sequence length="424" mass="47712">MPSFEELRRKLAHFYSARTVDTGLGAEIHTVTFQPLRKRANQDRLVMHQLNIHGQEWLLLAVCDGHGGATTAKYTASHLPSRILSALQHITDTHMEGRPDRESVLEKFDFISSELARCIKDFDRELGYVVQTVCPAPSQLSAKQARRIVWEYPDALQRAYAGTTLAAAVVNLHHRFMWTMNVGDSTLALSTVDENGKRSAHELCVRHSPERDDTLKVHAGEAIIQHGRVLGSLAVTRAIGDFAFKLPVDYSYRLFRLLSAEFGTQTLRDSVLERIRSPPYITADPFVQFIDLEAFWEQQPVLMIFTDGVDKLLNRSRYYFNAWSKPRDIIEPARAVAVLLQDDVDKSVEELLGFSVDPRWSGDLHNRALDVLGNLVGGTDTRILQMVMDQDLLADRTAYPSLHIDDTSIVICSFADPPSPSQTS</sequence>
<evidence type="ECO:0000256" key="9">
    <source>
        <dbReference type="RuleBase" id="RU003465"/>
    </source>
</evidence>
<dbReference type="PROSITE" id="PS01032">
    <property type="entry name" value="PPM_1"/>
    <property type="match status" value="1"/>
</dbReference>
<keyword evidence="12" id="KW-1185">Reference proteome</keyword>